<feature type="domain" description="Chorismate-utilising enzyme C-terminal" evidence="1">
    <location>
        <begin position="185"/>
        <end position="442"/>
    </location>
</feature>
<evidence type="ECO:0000313" key="4">
    <source>
        <dbReference type="Proteomes" id="UP000183245"/>
    </source>
</evidence>
<evidence type="ECO:0000259" key="2">
    <source>
        <dbReference type="Pfam" id="PF04715"/>
    </source>
</evidence>
<dbReference type="InterPro" id="IPR015890">
    <property type="entry name" value="Chorismate_C"/>
</dbReference>
<dbReference type="PRINTS" id="PR00095">
    <property type="entry name" value="ANTSNTHASEI"/>
</dbReference>
<dbReference type="InterPro" id="IPR005801">
    <property type="entry name" value="ADC_synthase"/>
</dbReference>
<organism evidence="3 4">
    <name type="scientific">Candidatus Wirthbacteria bacterium CG2_30_54_11</name>
    <dbReference type="NCBI Taxonomy" id="1817892"/>
    <lineage>
        <taxon>Bacteria</taxon>
        <taxon>Candidatus Wirthbacteria</taxon>
    </lineage>
</organism>
<dbReference type="AlphaFoldDB" id="A0A1J5ILR1"/>
<dbReference type="PANTHER" id="PTHR11236:SF9">
    <property type="entry name" value="ANTHRANILATE SYNTHASE COMPONENT 1"/>
    <property type="match status" value="1"/>
</dbReference>
<dbReference type="Pfam" id="PF00425">
    <property type="entry name" value="Chorismate_bind"/>
    <property type="match status" value="1"/>
</dbReference>
<comment type="caution">
    <text evidence="3">The sequence shown here is derived from an EMBL/GenBank/DDBJ whole genome shotgun (WGS) entry which is preliminary data.</text>
</comment>
<dbReference type="STRING" id="1817892.AUK40_02785"/>
<dbReference type="InterPro" id="IPR019999">
    <property type="entry name" value="Anth_synth_I-like"/>
</dbReference>
<evidence type="ECO:0000313" key="3">
    <source>
        <dbReference type="EMBL" id="OIP97659.1"/>
    </source>
</evidence>
<accession>A0A1J5ILR1</accession>
<protein>
    <recommendedName>
        <fullName evidence="5">Anthranilate synthase component I</fullName>
    </recommendedName>
</protein>
<dbReference type="SUPFAM" id="SSF56322">
    <property type="entry name" value="ADC synthase"/>
    <property type="match status" value="1"/>
</dbReference>
<evidence type="ECO:0000259" key="1">
    <source>
        <dbReference type="Pfam" id="PF00425"/>
    </source>
</evidence>
<gene>
    <name evidence="3" type="ORF">AUK40_02785</name>
</gene>
<dbReference type="Pfam" id="PF04715">
    <property type="entry name" value="Anth_synt_I_N"/>
    <property type="match status" value="1"/>
</dbReference>
<dbReference type="InterPro" id="IPR006805">
    <property type="entry name" value="Anth_synth_I_N"/>
</dbReference>
<dbReference type="GO" id="GO:0000162">
    <property type="term" value="P:L-tryptophan biosynthetic process"/>
    <property type="evidence" value="ECO:0007669"/>
    <property type="project" value="TreeGrafter"/>
</dbReference>
<proteinExistence type="predicted"/>
<dbReference type="Proteomes" id="UP000183245">
    <property type="component" value="Unassembled WGS sequence"/>
</dbReference>
<name>A0A1J5ILR1_9BACT</name>
<feature type="domain" description="Anthranilate synthase component I N-terminal" evidence="2">
    <location>
        <begin position="19"/>
        <end position="146"/>
    </location>
</feature>
<dbReference type="Gene3D" id="3.60.120.10">
    <property type="entry name" value="Anthranilate synthase"/>
    <property type="match status" value="1"/>
</dbReference>
<dbReference type="PANTHER" id="PTHR11236">
    <property type="entry name" value="AMINOBENZOATE/ANTHRANILATE SYNTHASE"/>
    <property type="match status" value="1"/>
</dbReference>
<sequence length="458" mass="52327">MNYFHIPPLTYQHKEIKTDLTIYELMKRASTRHDHIVYLESLGEYADFSRYTILMFDPYAHIQALGHTLKVDDHSYDVENPYEALREINRYPVPAPGYCGGFFGYLSYEASKYLDDVSCFMTNEHFSDFEFGLYLDGLMYDKKEGKMSYFTLGEDRSGLVYELLNMPSINLTFDFQTLGPNISLDEYDQMVTRTKEHILAGDIFQAVLSVQFGYKLTGDHFAVYEQLRQINPSPYLSYIKFGDRTIISSSVDLVMRTSRNEHGERFIENFPLAGTTVRGKTPEEDQRLFEELISDEKEKAEHMMLVDLGRNDLGRVCQFGSVQVERLMQPKRFAHVQHIESQITGRLRPDMDMFDCLKATAPMGTVSGAPKIEAMKVINKLEKAPRGPYAGEIGGFGFNGDCIFAVGLRSLFISGNHAYTQVGSGIVYDSTPDNEYREIIRKARSMVVAMDQAKKESK</sequence>
<reference evidence="3 4" key="1">
    <citation type="journal article" date="2016" name="Environ. Microbiol.">
        <title>Genomic resolution of a cold subsurface aquifer community provides metabolic insights for novel microbes adapted to high CO concentrations.</title>
        <authorList>
            <person name="Probst A.J."/>
            <person name="Castelle C.J."/>
            <person name="Singh A."/>
            <person name="Brown C.T."/>
            <person name="Anantharaman K."/>
            <person name="Sharon I."/>
            <person name="Hug L.A."/>
            <person name="Burstein D."/>
            <person name="Emerson J.B."/>
            <person name="Thomas B.C."/>
            <person name="Banfield J.F."/>
        </authorList>
    </citation>
    <scope>NUCLEOTIDE SEQUENCE [LARGE SCALE GENOMIC DNA]</scope>
    <source>
        <strain evidence="3">CG2_30_54_11</strain>
    </source>
</reference>
<evidence type="ECO:0008006" key="5">
    <source>
        <dbReference type="Google" id="ProtNLM"/>
    </source>
</evidence>
<dbReference type="EMBL" id="MNZT01000050">
    <property type="protein sequence ID" value="OIP97659.1"/>
    <property type="molecule type" value="Genomic_DNA"/>
</dbReference>